<dbReference type="Proteomes" id="UP000499080">
    <property type="component" value="Unassembled WGS sequence"/>
</dbReference>
<comment type="caution">
    <text evidence="2">The sequence shown here is derived from an EMBL/GenBank/DDBJ whole genome shotgun (WGS) entry which is preliminary data.</text>
</comment>
<reference evidence="2 3" key="1">
    <citation type="journal article" date="2019" name="Sci. Rep.">
        <title>Orb-weaving spider Araneus ventricosus genome elucidates the spidroin gene catalogue.</title>
        <authorList>
            <person name="Kono N."/>
            <person name="Nakamura H."/>
            <person name="Ohtoshi R."/>
            <person name="Moran D.A.P."/>
            <person name="Shinohara A."/>
            <person name="Yoshida Y."/>
            <person name="Fujiwara M."/>
            <person name="Mori M."/>
            <person name="Tomita M."/>
            <person name="Arakawa K."/>
        </authorList>
    </citation>
    <scope>NUCLEOTIDE SEQUENCE [LARGE SCALE GENOMIC DNA]</scope>
</reference>
<protein>
    <submittedName>
        <fullName evidence="2">Uncharacterized protein</fullName>
    </submittedName>
</protein>
<proteinExistence type="predicted"/>
<dbReference type="EMBL" id="BGPR01000846">
    <property type="protein sequence ID" value="GBM37657.1"/>
    <property type="molecule type" value="Genomic_DNA"/>
</dbReference>
<evidence type="ECO:0000313" key="3">
    <source>
        <dbReference type="Proteomes" id="UP000499080"/>
    </source>
</evidence>
<feature type="region of interest" description="Disordered" evidence="1">
    <location>
        <begin position="1"/>
        <end position="35"/>
    </location>
</feature>
<dbReference type="AlphaFoldDB" id="A0A4Y2F9I1"/>
<keyword evidence="3" id="KW-1185">Reference proteome</keyword>
<organism evidence="2 3">
    <name type="scientific">Araneus ventricosus</name>
    <name type="common">Orbweaver spider</name>
    <name type="synonym">Epeira ventricosa</name>
    <dbReference type="NCBI Taxonomy" id="182803"/>
    <lineage>
        <taxon>Eukaryota</taxon>
        <taxon>Metazoa</taxon>
        <taxon>Ecdysozoa</taxon>
        <taxon>Arthropoda</taxon>
        <taxon>Chelicerata</taxon>
        <taxon>Arachnida</taxon>
        <taxon>Araneae</taxon>
        <taxon>Araneomorphae</taxon>
        <taxon>Entelegynae</taxon>
        <taxon>Araneoidea</taxon>
        <taxon>Araneidae</taxon>
        <taxon>Araneus</taxon>
    </lineage>
</organism>
<accession>A0A4Y2F9I1</accession>
<name>A0A4Y2F9I1_ARAVE</name>
<evidence type="ECO:0000256" key="1">
    <source>
        <dbReference type="SAM" id="MobiDB-lite"/>
    </source>
</evidence>
<feature type="region of interest" description="Disordered" evidence="1">
    <location>
        <begin position="64"/>
        <end position="89"/>
    </location>
</feature>
<sequence length="101" mass="10980">MSPSIVFKGPRSQLWGRRAPGSKPGSTDDLPSMGPFHAKSYVVPKHPPFVVALKFGEGVPAQVSSSSSDCGLKLRRPSQNGPRVASQRDVNITKTKLNYRF</sequence>
<gene>
    <name evidence="2" type="ORF">AVEN_132099_1</name>
</gene>
<evidence type="ECO:0000313" key="2">
    <source>
        <dbReference type="EMBL" id="GBM37657.1"/>
    </source>
</evidence>